<dbReference type="PANTHER" id="PTHR24256">
    <property type="entry name" value="TRYPTASE-RELATED"/>
    <property type="match status" value="1"/>
</dbReference>
<dbReference type="GO" id="GO:0006508">
    <property type="term" value="P:proteolysis"/>
    <property type="evidence" value="ECO:0007669"/>
    <property type="project" value="InterPro"/>
</dbReference>
<dbReference type="InterPro" id="IPR009003">
    <property type="entry name" value="Peptidase_S1_PA"/>
</dbReference>
<dbReference type="InterPro" id="IPR001254">
    <property type="entry name" value="Trypsin_dom"/>
</dbReference>
<evidence type="ECO:0000313" key="5">
    <source>
        <dbReference type="EMBL" id="CAD6190151.1"/>
    </source>
</evidence>
<dbReference type="InterPro" id="IPR051487">
    <property type="entry name" value="Ser/Thr_Proteases_Immune/Dev"/>
</dbReference>
<feature type="chain" id="PRO_5035896727" description="Peptidase S1 domain-containing protein" evidence="3">
    <location>
        <begin position="18"/>
        <end position="348"/>
    </location>
</feature>
<proteinExistence type="inferred from homology"/>
<name>A0A8S1H420_9PELO</name>
<dbReference type="InterPro" id="IPR001314">
    <property type="entry name" value="Peptidase_S1A"/>
</dbReference>
<dbReference type="PRINTS" id="PR00722">
    <property type="entry name" value="CHYMOTRYPSIN"/>
</dbReference>
<feature type="domain" description="Peptidase S1" evidence="4">
    <location>
        <begin position="43"/>
        <end position="320"/>
    </location>
</feature>
<keyword evidence="1" id="KW-1015">Disulfide bond</keyword>
<keyword evidence="3" id="KW-0732">Signal</keyword>
<dbReference type="PROSITE" id="PS51257">
    <property type="entry name" value="PROKAR_LIPOPROTEIN"/>
    <property type="match status" value="1"/>
</dbReference>
<dbReference type="OrthoDB" id="5820960at2759"/>
<dbReference type="InterPro" id="IPR043504">
    <property type="entry name" value="Peptidase_S1_PA_chymotrypsin"/>
</dbReference>
<dbReference type="SUPFAM" id="SSF50494">
    <property type="entry name" value="Trypsin-like serine proteases"/>
    <property type="match status" value="1"/>
</dbReference>
<dbReference type="PROSITE" id="PS50240">
    <property type="entry name" value="TRYPSIN_DOM"/>
    <property type="match status" value="1"/>
</dbReference>
<feature type="signal peptide" evidence="3">
    <location>
        <begin position="1"/>
        <end position="17"/>
    </location>
</feature>
<dbReference type="Pfam" id="PF00089">
    <property type="entry name" value="Trypsin"/>
    <property type="match status" value="1"/>
</dbReference>
<accession>A0A8S1H420</accession>
<evidence type="ECO:0000256" key="3">
    <source>
        <dbReference type="SAM" id="SignalP"/>
    </source>
</evidence>
<dbReference type="GO" id="GO:0004252">
    <property type="term" value="F:serine-type endopeptidase activity"/>
    <property type="evidence" value="ECO:0007669"/>
    <property type="project" value="InterPro"/>
</dbReference>
<evidence type="ECO:0000259" key="4">
    <source>
        <dbReference type="PROSITE" id="PS50240"/>
    </source>
</evidence>
<evidence type="ECO:0000256" key="1">
    <source>
        <dbReference type="ARBA" id="ARBA00023157"/>
    </source>
</evidence>
<protein>
    <recommendedName>
        <fullName evidence="4">Peptidase S1 domain-containing protein</fullName>
    </recommendedName>
</protein>
<dbReference type="EMBL" id="CAJGYM010000014">
    <property type="protein sequence ID" value="CAD6190151.1"/>
    <property type="molecule type" value="Genomic_DNA"/>
</dbReference>
<dbReference type="AlphaFoldDB" id="A0A8S1H420"/>
<keyword evidence="6" id="KW-1185">Reference proteome</keyword>
<dbReference type="SMART" id="SM00020">
    <property type="entry name" value="Tryp_SPc"/>
    <property type="match status" value="1"/>
</dbReference>
<dbReference type="Proteomes" id="UP000835052">
    <property type="component" value="Unassembled WGS sequence"/>
</dbReference>
<comment type="similarity">
    <text evidence="2">Belongs to the peptidase S1 family. CLIP subfamily.</text>
</comment>
<evidence type="ECO:0000256" key="2">
    <source>
        <dbReference type="ARBA" id="ARBA00024195"/>
    </source>
</evidence>
<gene>
    <name evidence="5" type="ORF">CAUJ_LOCUS6070</name>
</gene>
<sequence length="348" mass="38865">MIRLDFWLLLLIGIVSCRTVLKSKGRKLSEQENNDLFDNCGQFVPGHNENPMERKSLYGRMVQRGQAPWAASIRIDAGKYVSVGSGTLISPRHVLTSAHLISTSKIDCENPENNEYSTKVENISVLLNVSCSTDELCKTLNRTENLRPLTVKRVYIQRNYFDRHCFKKIPKDVAILELSEDVKFSSDMYPPCIPTEYPTKGNEATLYGFGTDPSAPIELNSGILKSINTVVQANCGDEEDTEDSFMICTKTKDSSLACSGDSGSGLIKYSPTGNDTRKAEVIGILTEGESCNNVRLRHIGDDRADRPRKIYRDVLMRVADFNEFFCDCCGICGPGVEIVEERTYVVLE</sequence>
<evidence type="ECO:0000313" key="6">
    <source>
        <dbReference type="Proteomes" id="UP000835052"/>
    </source>
</evidence>
<dbReference type="Gene3D" id="2.40.10.10">
    <property type="entry name" value="Trypsin-like serine proteases"/>
    <property type="match status" value="1"/>
</dbReference>
<organism evidence="5 6">
    <name type="scientific">Caenorhabditis auriculariae</name>
    <dbReference type="NCBI Taxonomy" id="2777116"/>
    <lineage>
        <taxon>Eukaryota</taxon>
        <taxon>Metazoa</taxon>
        <taxon>Ecdysozoa</taxon>
        <taxon>Nematoda</taxon>
        <taxon>Chromadorea</taxon>
        <taxon>Rhabditida</taxon>
        <taxon>Rhabditina</taxon>
        <taxon>Rhabditomorpha</taxon>
        <taxon>Rhabditoidea</taxon>
        <taxon>Rhabditidae</taxon>
        <taxon>Peloderinae</taxon>
        <taxon>Caenorhabditis</taxon>
    </lineage>
</organism>
<comment type="caution">
    <text evidence="5">The sequence shown here is derived from an EMBL/GenBank/DDBJ whole genome shotgun (WGS) entry which is preliminary data.</text>
</comment>
<reference evidence="5" key="1">
    <citation type="submission" date="2020-10" db="EMBL/GenBank/DDBJ databases">
        <authorList>
            <person name="Kikuchi T."/>
        </authorList>
    </citation>
    <scope>NUCLEOTIDE SEQUENCE</scope>
    <source>
        <strain evidence="5">NKZ352</strain>
    </source>
</reference>